<proteinExistence type="predicted"/>
<accession>A0ACA9LXR3</accession>
<protein>
    <submittedName>
        <fullName evidence="1">6591_t:CDS:1</fullName>
    </submittedName>
</protein>
<name>A0ACA9LXR3_9GLOM</name>
<evidence type="ECO:0000313" key="1">
    <source>
        <dbReference type="EMBL" id="CAG8557652.1"/>
    </source>
</evidence>
<reference evidence="1" key="1">
    <citation type="submission" date="2021-06" db="EMBL/GenBank/DDBJ databases">
        <authorList>
            <person name="Kallberg Y."/>
            <person name="Tangrot J."/>
            <person name="Rosling A."/>
        </authorList>
    </citation>
    <scope>NUCLEOTIDE SEQUENCE</scope>
    <source>
        <strain evidence="1">CL356</strain>
    </source>
</reference>
<gene>
    <name evidence="1" type="ORF">ACOLOM_LOCUS5107</name>
</gene>
<evidence type="ECO:0000313" key="2">
    <source>
        <dbReference type="Proteomes" id="UP000789525"/>
    </source>
</evidence>
<sequence>MNFFKSKPPPPPSSENVIPEASANILSRITFWWAGNLMYRGYKRPLEKEDLYVMNDKRTAKYLSMKFQEEWKKELDKVGTNKKPSLWKALYRTVGWGFTLAGIFRICGDTLQVTSPLLIQGYSLFSNFFFFKSMETGVLTRTILIDAIYRKAMVLSGKARTIFTVGKVTNIMSTDTTRLDFAAGYAHIMWAAPVETFIALGLLIKNLGVAALAGFALLVLMGPVQGKVMRTLQRGRAKAVKITDERVKLTQEVLQGIRVIKYYAWEDSFLEALDKLRKKEVSYIRFLLIIRSWIMGASMVVPVFATILSFVVFSLRGGDLTADVAFSSVALFNIIRLPLMLLPMVIAACTDAFVSGKRIKEFLLAEELESLPKIAYDNEYAIRIENGEFQWESAPPEEKKKSEKELKREKKLKKKQKKDEKNGQGKGEGEEIDAQLENVQPLRPLSHLRNINISIPRGALVAIVGSVGSGKSSLLSALVGEMKKINGEIEFGGSVGYCPQSAWIQNATLRDNVLFGLPFDEERYQRVIKDCCLEPDLEILPAQDLTEIGEKGINLSGGQKQRVNIARAVYYDADIVLLDDPLSAVDAHVGKTLFENCICGTLKSKTRILVTHKLGVLQHVDYVIFMEDGEITEQGTYEELMNAGESFSKLVAEFGEGGDDDGDAKSETIAEDPKEETPKKDKVAIAGKGLMTKEERSTGSVNNDIYIAYVKSAGGLLLVPLIFIIMRWLGLRLDAIANLLIFFASLFSIVQRFSVNPSITGFVLSYALQVTGVFNWCVRQAAEMEANMNAVERLVYYSEELDMEADLVVPDNRPPPEWPNKGEVSIKDLVMQYGPNNPPVLHGISLEIHAAEKIGIVGRTGCGKSTLATSFFRFVEPTSGKILIDGVDICAIGLKDLRSKITIIPQDPVLFNGTIRSNIDPFNLHDDLTIWNALKGANLIQENQPIASTSADPEKNEFALQESTTNNEKQELTLESPVNENGNNFSQGQRQLIALARALIRHSKLIILDEATASVDFKTDYLIQTTIREGFKDSTVITIAHRLRTVADYDRILVMDAGNVVEFDAPYTLMQNPDSMFRKMCEQSGEFQELLDIARQKFENGAYREINE</sequence>
<comment type="caution">
    <text evidence="1">The sequence shown here is derived from an EMBL/GenBank/DDBJ whole genome shotgun (WGS) entry which is preliminary data.</text>
</comment>
<dbReference type="Proteomes" id="UP000789525">
    <property type="component" value="Unassembled WGS sequence"/>
</dbReference>
<keyword evidence="2" id="KW-1185">Reference proteome</keyword>
<dbReference type="EMBL" id="CAJVPT010008997">
    <property type="protein sequence ID" value="CAG8557652.1"/>
    <property type="molecule type" value="Genomic_DNA"/>
</dbReference>
<organism evidence="1 2">
    <name type="scientific">Acaulospora colombiana</name>
    <dbReference type="NCBI Taxonomy" id="27376"/>
    <lineage>
        <taxon>Eukaryota</taxon>
        <taxon>Fungi</taxon>
        <taxon>Fungi incertae sedis</taxon>
        <taxon>Mucoromycota</taxon>
        <taxon>Glomeromycotina</taxon>
        <taxon>Glomeromycetes</taxon>
        <taxon>Diversisporales</taxon>
        <taxon>Acaulosporaceae</taxon>
        <taxon>Acaulospora</taxon>
    </lineage>
</organism>